<dbReference type="GO" id="GO:0009307">
    <property type="term" value="P:DNA restriction-modification system"/>
    <property type="evidence" value="ECO:0007669"/>
    <property type="project" value="UniProtKB-KW"/>
</dbReference>
<protein>
    <submittedName>
        <fullName evidence="5">DNA methyltransferase domain-containing protein</fullName>
    </submittedName>
</protein>
<keyword evidence="2" id="KW-0808">Transferase</keyword>
<evidence type="ECO:0000313" key="6">
    <source>
        <dbReference type="Proteomes" id="UP000663722"/>
    </source>
</evidence>
<keyword evidence="1 5" id="KW-0489">Methyltransferase</keyword>
<keyword evidence="3" id="KW-0680">Restriction system</keyword>
<dbReference type="GO" id="GO:0032259">
    <property type="term" value="P:methylation"/>
    <property type="evidence" value="ECO:0007669"/>
    <property type="project" value="UniProtKB-KW"/>
</dbReference>
<gene>
    <name evidence="5" type="ORF">dnm_045700</name>
</gene>
<reference evidence="5" key="1">
    <citation type="journal article" date="2021" name="Microb. Physiol.">
        <title>Proteogenomic Insights into the Physiology of Marine, Sulfate-Reducing, Filamentous Desulfonema limicola and Desulfonema magnum.</title>
        <authorList>
            <person name="Schnaars V."/>
            <person name="Wohlbrand L."/>
            <person name="Scheve S."/>
            <person name="Hinrichs C."/>
            <person name="Reinhardt R."/>
            <person name="Rabus R."/>
        </authorList>
    </citation>
    <scope>NUCLEOTIDE SEQUENCE</scope>
    <source>
        <strain evidence="5">4be13</strain>
    </source>
</reference>
<dbReference type="Pfam" id="PF00145">
    <property type="entry name" value="DNA_methylase"/>
    <property type="match status" value="1"/>
</dbReference>
<evidence type="ECO:0000256" key="2">
    <source>
        <dbReference type="ARBA" id="ARBA00022679"/>
    </source>
</evidence>
<keyword evidence="6" id="KW-1185">Reference proteome</keyword>
<proteinExistence type="predicted"/>
<dbReference type="Proteomes" id="UP000663722">
    <property type="component" value="Chromosome"/>
</dbReference>
<dbReference type="InterPro" id="IPR001525">
    <property type="entry name" value="C5_MeTfrase"/>
</dbReference>
<evidence type="ECO:0000256" key="4">
    <source>
        <dbReference type="ARBA" id="ARBA00047422"/>
    </source>
</evidence>
<accession>A0A975BP03</accession>
<sequence>MHAADYGVPQIRKRVFFVGFRSKIQFDKFNPLQPTWGHLGKRCSSQTRSLFDDGLAKTGGVRECLGLPNIGFDKLSYQKCFHW</sequence>
<comment type="catalytic activity">
    <reaction evidence="4">
        <text>a 2'-deoxycytidine in DNA + S-adenosyl-L-methionine = a 5-methyl-2'-deoxycytidine in DNA + S-adenosyl-L-homocysteine + H(+)</text>
        <dbReference type="Rhea" id="RHEA:13681"/>
        <dbReference type="Rhea" id="RHEA-COMP:11369"/>
        <dbReference type="Rhea" id="RHEA-COMP:11370"/>
        <dbReference type="ChEBI" id="CHEBI:15378"/>
        <dbReference type="ChEBI" id="CHEBI:57856"/>
        <dbReference type="ChEBI" id="CHEBI:59789"/>
        <dbReference type="ChEBI" id="CHEBI:85452"/>
        <dbReference type="ChEBI" id="CHEBI:85454"/>
        <dbReference type="EC" id="2.1.1.37"/>
    </reaction>
</comment>
<dbReference type="Gene3D" id="3.40.50.150">
    <property type="entry name" value="Vaccinia Virus protein VP39"/>
    <property type="match status" value="1"/>
</dbReference>
<dbReference type="SUPFAM" id="SSF53335">
    <property type="entry name" value="S-adenosyl-L-methionine-dependent methyltransferases"/>
    <property type="match status" value="1"/>
</dbReference>
<dbReference type="EMBL" id="CP061800">
    <property type="protein sequence ID" value="QTA88524.1"/>
    <property type="molecule type" value="Genomic_DNA"/>
</dbReference>
<dbReference type="KEGG" id="dmm:dnm_045700"/>
<evidence type="ECO:0000256" key="1">
    <source>
        <dbReference type="ARBA" id="ARBA00022603"/>
    </source>
</evidence>
<evidence type="ECO:0000313" key="5">
    <source>
        <dbReference type="EMBL" id="QTA88524.1"/>
    </source>
</evidence>
<dbReference type="InterPro" id="IPR029063">
    <property type="entry name" value="SAM-dependent_MTases_sf"/>
</dbReference>
<dbReference type="GO" id="GO:0003886">
    <property type="term" value="F:DNA (cytosine-5-)-methyltransferase activity"/>
    <property type="evidence" value="ECO:0007669"/>
    <property type="project" value="UniProtKB-EC"/>
</dbReference>
<name>A0A975BP03_9BACT</name>
<dbReference type="RefSeq" id="WP_353740335.1">
    <property type="nucleotide sequence ID" value="NZ_CP061800.1"/>
</dbReference>
<dbReference type="AlphaFoldDB" id="A0A975BP03"/>
<evidence type="ECO:0000256" key="3">
    <source>
        <dbReference type="ARBA" id="ARBA00022747"/>
    </source>
</evidence>
<organism evidence="5 6">
    <name type="scientific">Desulfonema magnum</name>
    <dbReference type="NCBI Taxonomy" id="45655"/>
    <lineage>
        <taxon>Bacteria</taxon>
        <taxon>Pseudomonadati</taxon>
        <taxon>Thermodesulfobacteriota</taxon>
        <taxon>Desulfobacteria</taxon>
        <taxon>Desulfobacterales</taxon>
        <taxon>Desulfococcaceae</taxon>
        <taxon>Desulfonema</taxon>
    </lineage>
</organism>
<dbReference type="Gene3D" id="3.90.120.10">
    <property type="entry name" value="DNA Methylase, subunit A, domain 2"/>
    <property type="match status" value="1"/>
</dbReference>